<dbReference type="PANTHER" id="PTHR35337">
    <property type="entry name" value="SLR1478 PROTEIN"/>
    <property type="match status" value="1"/>
</dbReference>
<gene>
    <name evidence="2" type="ORF">D9V32_07690</name>
</gene>
<dbReference type="RefSeq" id="WP_121648315.1">
    <property type="nucleotide sequence ID" value="NZ_RCUX01000005.1"/>
</dbReference>
<keyword evidence="1" id="KW-0812">Transmembrane</keyword>
<feature type="transmembrane region" description="Helical" evidence="1">
    <location>
        <begin position="284"/>
        <end position="304"/>
    </location>
</feature>
<dbReference type="AlphaFoldDB" id="A0A3L7A873"/>
<accession>A0A3L7A873</accession>
<reference evidence="2 3" key="1">
    <citation type="submission" date="2018-10" db="EMBL/GenBank/DDBJ databases">
        <authorList>
            <person name="Li J."/>
        </authorList>
    </citation>
    <scope>NUCLEOTIDE SEQUENCE [LARGE SCALE GENOMIC DNA]</scope>
    <source>
        <strain evidence="2 3">IF 016277</strain>
    </source>
</reference>
<feature type="transmembrane region" description="Helical" evidence="1">
    <location>
        <begin position="100"/>
        <end position="121"/>
    </location>
</feature>
<keyword evidence="1" id="KW-0472">Membrane</keyword>
<feature type="transmembrane region" description="Helical" evidence="1">
    <location>
        <begin position="253"/>
        <end position="272"/>
    </location>
</feature>
<evidence type="ECO:0000313" key="2">
    <source>
        <dbReference type="EMBL" id="RLP76030.1"/>
    </source>
</evidence>
<sequence>MDLDAYRAAHEKQWNRLEALTSRGSLSGAEADEFIARYQSAASDLSVLQAAAGSTPDGDRLGVGIARARLRFTAASKNVLLQLGEFFLLQLPAALYRIRWLTLAVALGTILIASAWAIWLLGDPQLVYNLGTEAGLQKYAEEDFYNYYSEHASSSFGAMVWTNNAWIAAQAVAFGVTGVWVPFILAQNAQGLGQSFAILHTFGHGGDFFLFIAPHGMLELTAIFVAGAAGLRIFWSWVAPGNRPRLVALAEDGRALITVAIGLVFVLGLSGLVEGFVTGSDLPWPVKIGIGAVAFLAFLGYMLIQGRRAYRAGETGDLGEFESGVRRVYAG</sequence>
<name>A0A3L7A873_9MICO</name>
<dbReference type="EMBL" id="RCUX01000005">
    <property type="protein sequence ID" value="RLP76030.1"/>
    <property type="molecule type" value="Genomic_DNA"/>
</dbReference>
<protein>
    <submittedName>
        <fullName evidence="2">Stage II sporulation protein M</fullName>
    </submittedName>
</protein>
<dbReference type="OrthoDB" id="5243448at2"/>
<feature type="transmembrane region" description="Helical" evidence="1">
    <location>
        <begin position="220"/>
        <end position="241"/>
    </location>
</feature>
<feature type="transmembrane region" description="Helical" evidence="1">
    <location>
        <begin position="197"/>
        <end position="214"/>
    </location>
</feature>
<evidence type="ECO:0000256" key="1">
    <source>
        <dbReference type="SAM" id="Phobius"/>
    </source>
</evidence>
<proteinExistence type="predicted"/>
<dbReference type="Proteomes" id="UP000272503">
    <property type="component" value="Unassembled WGS sequence"/>
</dbReference>
<feature type="transmembrane region" description="Helical" evidence="1">
    <location>
        <begin position="165"/>
        <end position="185"/>
    </location>
</feature>
<dbReference type="Pfam" id="PF01944">
    <property type="entry name" value="SpoIIM"/>
    <property type="match status" value="1"/>
</dbReference>
<dbReference type="PANTHER" id="PTHR35337:SF1">
    <property type="entry name" value="SLR1478 PROTEIN"/>
    <property type="match status" value="1"/>
</dbReference>
<keyword evidence="1" id="KW-1133">Transmembrane helix</keyword>
<evidence type="ECO:0000313" key="3">
    <source>
        <dbReference type="Proteomes" id="UP000272503"/>
    </source>
</evidence>
<comment type="caution">
    <text evidence="2">The sequence shown here is derived from an EMBL/GenBank/DDBJ whole genome shotgun (WGS) entry which is preliminary data.</text>
</comment>
<dbReference type="InterPro" id="IPR002798">
    <property type="entry name" value="SpoIIM-like"/>
</dbReference>
<organism evidence="2 3">
    <name type="scientific">Mycetocola tolaasinivorans</name>
    <dbReference type="NCBI Taxonomy" id="76635"/>
    <lineage>
        <taxon>Bacteria</taxon>
        <taxon>Bacillati</taxon>
        <taxon>Actinomycetota</taxon>
        <taxon>Actinomycetes</taxon>
        <taxon>Micrococcales</taxon>
        <taxon>Microbacteriaceae</taxon>
        <taxon>Mycetocola</taxon>
    </lineage>
</organism>
<keyword evidence="3" id="KW-1185">Reference proteome</keyword>